<proteinExistence type="predicted"/>
<dbReference type="AlphaFoldDB" id="A0A5C5G2I3"/>
<feature type="region of interest" description="Disordered" evidence="1">
    <location>
        <begin position="1"/>
        <end position="29"/>
    </location>
</feature>
<evidence type="ECO:0000256" key="1">
    <source>
        <dbReference type="SAM" id="MobiDB-lite"/>
    </source>
</evidence>
<comment type="caution">
    <text evidence="2">The sequence shown here is derived from an EMBL/GenBank/DDBJ whole genome shotgun (WGS) entry which is preliminary data.</text>
</comment>
<feature type="region of interest" description="Disordered" evidence="1">
    <location>
        <begin position="222"/>
        <end position="242"/>
    </location>
</feature>
<gene>
    <name evidence="2" type="ORF">DMC30DRAFT_347866</name>
</gene>
<feature type="compositionally biased region" description="Gly residues" evidence="1">
    <location>
        <begin position="1"/>
        <end position="13"/>
    </location>
</feature>
<dbReference type="Proteomes" id="UP000311382">
    <property type="component" value="Unassembled WGS sequence"/>
</dbReference>
<feature type="compositionally biased region" description="Gly residues" evidence="1">
    <location>
        <begin position="305"/>
        <end position="316"/>
    </location>
</feature>
<evidence type="ECO:0000313" key="2">
    <source>
        <dbReference type="EMBL" id="TNY23125.1"/>
    </source>
</evidence>
<keyword evidence="3" id="KW-1185">Reference proteome</keyword>
<accession>A0A5C5G2I3</accession>
<protein>
    <submittedName>
        <fullName evidence="2">Clp1-like protein</fullName>
    </submittedName>
</protein>
<evidence type="ECO:0000313" key="3">
    <source>
        <dbReference type="Proteomes" id="UP000311382"/>
    </source>
</evidence>
<reference evidence="2 3" key="1">
    <citation type="submission" date="2019-03" db="EMBL/GenBank/DDBJ databases">
        <title>Rhodosporidium diobovatum UCD-FST 08-225 genome sequencing, assembly, and annotation.</title>
        <authorList>
            <person name="Fakankun I.U."/>
            <person name="Fristensky B."/>
            <person name="Levin D.B."/>
        </authorList>
    </citation>
    <scope>NUCLEOTIDE SEQUENCE [LARGE SCALE GENOMIC DNA]</scope>
    <source>
        <strain evidence="2 3">UCD-FST 08-225</strain>
    </source>
</reference>
<organism evidence="2 3">
    <name type="scientific">Rhodotorula diobovata</name>
    <dbReference type="NCBI Taxonomy" id="5288"/>
    <lineage>
        <taxon>Eukaryota</taxon>
        <taxon>Fungi</taxon>
        <taxon>Dikarya</taxon>
        <taxon>Basidiomycota</taxon>
        <taxon>Pucciniomycotina</taxon>
        <taxon>Microbotryomycetes</taxon>
        <taxon>Sporidiobolales</taxon>
        <taxon>Sporidiobolaceae</taxon>
        <taxon>Rhodotorula</taxon>
    </lineage>
</organism>
<feature type="region of interest" description="Disordered" evidence="1">
    <location>
        <begin position="300"/>
        <end position="327"/>
    </location>
</feature>
<dbReference type="EMBL" id="SOZI01000015">
    <property type="protein sequence ID" value="TNY23125.1"/>
    <property type="molecule type" value="Genomic_DNA"/>
</dbReference>
<dbReference type="OrthoDB" id="2570975at2759"/>
<sequence>MGDPWPGGDGSLVGGLLPPPTAASDGGSLLPSPLPFPPFHLPNGRVRIPVSLPPNPDFLPVQLDELDVDDELALSGATLDFTLSSLHNSAHTLIQASQATGGQDRAPLTTHESPFPLVRCTRPPAPLPLPTHLLELHFLDTGERYRTPVHGLLWALQSPLLPQLCRRFVLPSSTTSSSALLLPLVQFALPCRAAWPLLHRFLYDGSAAQLLNGLLAPPDSVLPHRNFDPRSPTTPTTTTRDAAQPLLDSLVVRLMRVREVWLDAHALELSNRHLWDTLERAYTTLVAELGEAAADLPGCAVPPRAGGGGGGGGGRGEQQADGRGASF</sequence>
<name>A0A5C5G2I3_9BASI</name>
<feature type="compositionally biased region" description="Low complexity" evidence="1">
    <location>
        <begin position="317"/>
        <end position="327"/>
    </location>
</feature>